<dbReference type="InterPro" id="IPR013103">
    <property type="entry name" value="RVT_2"/>
</dbReference>
<accession>A0A699GW12</accession>
<feature type="domain" description="Retrotransposon gag" evidence="3">
    <location>
        <begin position="40"/>
        <end position="93"/>
    </location>
</feature>
<proteinExistence type="predicted"/>
<comment type="caution">
    <text evidence="6">The sequence shown here is derived from an EMBL/GenBank/DDBJ whole genome shotgun (WGS) entry which is preliminary data.</text>
</comment>
<keyword evidence="1" id="KW-0175">Coiled coil</keyword>
<feature type="region of interest" description="Disordered" evidence="2">
    <location>
        <begin position="1644"/>
        <end position="1677"/>
    </location>
</feature>
<dbReference type="PANTHER" id="PTHR11439:SF509">
    <property type="entry name" value="RNA-DIRECTED DNA POLYMERASE"/>
    <property type="match status" value="1"/>
</dbReference>
<dbReference type="CDD" id="cd09272">
    <property type="entry name" value="RNase_HI_RT_Ty1"/>
    <property type="match status" value="1"/>
</dbReference>
<organism evidence="6">
    <name type="scientific">Tanacetum cinerariifolium</name>
    <name type="common">Dalmatian daisy</name>
    <name type="synonym">Chrysanthemum cinerariifolium</name>
    <dbReference type="NCBI Taxonomy" id="118510"/>
    <lineage>
        <taxon>Eukaryota</taxon>
        <taxon>Viridiplantae</taxon>
        <taxon>Streptophyta</taxon>
        <taxon>Embryophyta</taxon>
        <taxon>Tracheophyta</taxon>
        <taxon>Spermatophyta</taxon>
        <taxon>Magnoliopsida</taxon>
        <taxon>eudicotyledons</taxon>
        <taxon>Gunneridae</taxon>
        <taxon>Pentapetalae</taxon>
        <taxon>asterids</taxon>
        <taxon>campanulids</taxon>
        <taxon>Asterales</taxon>
        <taxon>Asteraceae</taxon>
        <taxon>Asteroideae</taxon>
        <taxon>Anthemideae</taxon>
        <taxon>Anthemidinae</taxon>
        <taxon>Tanacetum</taxon>
    </lineage>
</organism>
<dbReference type="EMBL" id="BKCJ010043640">
    <property type="protein sequence ID" value="GEW05907.1"/>
    <property type="molecule type" value="Genomic_DNA"/>
</dbReference>
<dbReference type="Pfam" id="PF07727">
    <property type="entry name" value="RVT_2"/>
    <property type="match status" value="1"/>
</dbReference>
<gene>
    <name evidence="6" type="ORF">Tci_177883</name>
</gene>
<dbReference type="InterPro" id="IPR005162">
    <property type="entry name" value="Retrotrans_gag_dom"/>
</dbReference>
<evidence type="ECO:0000259" key="4">
    <source>
        <dbReference type="Pfam" id="PF07727"/>
    </source>
</evidence>
<feature type="domain" description="Reverse transcriptase Ty1/copia-type" evidence="4">
    <location>
        <begin position="1242"/>
        <end position="1337"/>
    </location>
</feature>
<evidence type="ECO:0000256" key="2">
    <source>
        <dbReference type="SAM" id="MobiDB-lite"/>
    </source>
</evidence>
<evidence type="ECO:0000259" key="3">
    <source>
        <dbReference type="Pfam" id="PF03732"/>
    </source>
</evidence>
<name>A0A699GW12_TANCI</name>
<dbReference type="Pfam" id="PF22936">
    <property type="entry name" value="Pol_BBD"/>
    <property type="match status" value="1"/>
</dbReference>
<dbReference type="Pfam" id="PF03732">
    <property type="entry name" value="Retrotrans_gag"/>
    <property type="match status" value="1"/>
</dbReference>
<reference evidence="6" key="1">
    <citation type="journal article" date="2019" name="Sci. Rep.">
        <title>Draft genome of Tanacetum cinerariifolium, the natural source of mosquito coil.</title>
        <authorList>
            <person name="Yamashiro T."/>
            <person name="Shiraishi A."/>
            <person name="Satake H."/>
            <person name="Nakayama K."/>
        </authorList>
    </citation>
    <scope>NUCLEOTIDE SEQUENCE</scope>
</reference>
<dbReference type="InterPro" id="IPR054722">
    <property type="entry name" value="PolX-like_BBD"/>
</dbReference>
<evidence type="ECO:0000256" key="1">
    <source>
        <dbReference type="SAM" id="Coils"/>
    </source>
</evidence>
<evidence type="ECO:0000259" key="5">
    <source>
        <dbReference type="Pfam" id="PF22936"/>
    </source>
</evidence>
<feature type="domain" description="Retrovirus-related Pol polyprotein from transposon TNT 1-94-like beta-barrel" evidence="5">
    <location>
        <begin position="1067"/>
        <end position="1112"/>
    </location>
</feature>
<evidence type="ECO:0000313" key="6">
    <source>
        <dbReference type="EMBL" id="GEW05907.1"/>
    </source>
</evidence>
<sequence length="1689" mass="192168">MGDENPICTLRNYSRPSHEGYRNTIKLSIRNNVVPLRSPSGSISTWEDLTTRFLAQFFPPERNVKLRNDILMFQQHQDARLSRFEADLKQQQGEMTNKIDAVLKAITDRITRTLKSDTVKNPKLNANSTSLVFSARSYPAKNPQCSTCIHSSINAIIICPKQPHKSCDDKSEEERTDFASWRQRIRLYFWGKENKVNILKSMDEGPYQMGIVREPLAEGTEGAPHLGLERPRHKGETIHDYYVRFAKLINDMRNIKMTMSRMQLNSKFVNNMLPEWGRFVTAIKLNRGLRDSNYDQLYAYLKQHETHAKENKMMLERFPQNTVDPLALMSNVSNQQHYLPSSLTLSSTHVPKHVVDNAHLDSSLSPTENLIENLTNTLALLTQSYKTFLPQINNQLLTLSNTRNQATVQDGRVVVQNVQGRQNRGQGMNPWGGGHIARNCTQPKRLQNSEYYKDKMLLMQAQQNVVTLDAEKLLFLVGGQDNAFDNDVDEQPIQDLALNVENVFQVNDCDALNFDVDEAPMAQTMFMANLSSVDPITDEAGPSYDSDILSQYVKDNEVPVVHNNVSSVPNVSYMMIYNDIYEPHTQLVSNISRNTVVENSLTAELATYKEQVELPKPYYNELNKVAISYKNPLCLTRAKQVQPALYNGNEIIKDNYVPAIVHNTEDTLKIAEITRKKMNDKMKDPECVTRKVKIAPHDYSKKNFLATFTPQKQLTPKQIFWSQDLIKLKFKALKEQTTVSRQIKALIVGLHQLGSLRRKGVLNKPRNVISKRSFHFSKHSKTIQKALTKEIKEIKDVFEELEVEVAQHVVDRKHDAIERKNLLIANDNIIAECLSKEVFSMETNSELNVARFTEMHVANTIIEARFLELEVELANLREKNGFGNNPPTPDKDTPDFNSVFVIIKMQASLQGKDNVIRQLKKQISHLQETRSDTDRTLKVRTTDSQITQLTKQVTNLQAQNDLFRAKNDKIKQHYKELYDSIKITRAKHIEKVIALITKNVNLKVQTLEKVNSVSKDHVKPKVLVRGKYAIDVEPIAPCLRNNRDAHLDYLRHLKESVKTIRDIIVLWYLDSGCSKHMTGDRSRLMNFVKKFIRTVRFRNDHFDATMGYGDYVIGDSVISRDSLTEMRCRKTEPYFCRGCSDDANLFQSADVSVAEAVATALQALVNSVGTPSSTTIDQDAPSPSISLSSSALQSQQGVVAEPTYIEDHHVALVDNNPFINIFSLESNSEASVAEDISSTESTYGYRQEEGINFEESFEPMALIDIICIFIANTASKNMTNYQMDVKTTFLNDELKEEVHVSQPEGFVDPDHLTHVYRLKKALYELKQAPRAWMDSCDPVDTPMVDRLKLDKDPLGIPVDQTRFCSMVGSLKYLTTSIPDLVFAVYMCARYHAWPTKKHPEALKRDTQRSTSRSAQFLGDKLIFWMRSELTDYGFDFNKILLYFDNRSAIALCCNNVQHSRSKYIGIRHHFIREKVEKGMVELYFVTTDYHITDIFTKALPRQQFEFILLRLGMNSRILRVRTSSRARGSSIPSEDPYEEAAQQLFEQAPHSPEYVPRDHVPVFVPEFEHPEDLVPAEGDAPTSLLPPGFLSPRIRPQSPRALEAEMNAIGSSLYHLLHPSGTSPGLPISIPSTSHRARILEADTPPRSRPLHANPRPGCEVGESSAAAARRQGPNMAHGVDCSYIETKL</sequence>
<protein>
    <recommendedName>
        <fullName evidence="7">Reverse transcriptase Ty1/copia-type domain-containing protein</fullName>
    </recommendedName>
</protein>
<feature type="coiled-coil region" evidence="1">
    <location>
        <begin position="909"/>
        <end position="966"/>
    </location>
</feature>
<dbReference type="PANTHER" id="PTHR11439">
    <property type="entry name" value="GAG-POL-RELATED RETROTRANSPOSON"/>
    <property type="match status" value="1"/>
</dbReference>
<evidence type="ECO:0008006" key="7">
    <source>
        <dbReference type="Google" id="ProtNLM"/>
    </source>
</evidence>